<dbReference type="AlphaFoldDB" id="A0A915I5F9"/>
<accession>A0A915I5F9</accession>
<reference evidence="2" key="1">
    <citation type="submission" date="2022-11" db="UniProtKB">
        <authorList>
            <consortium name="WormBaseParasite"/>
        </authorList>
    </citation>
    <scope>IDENTIFICATION</scope>
</reference>
<keyword evidence="1" id="KW-1185">Reference proteome</keyword>
<sequence length="86" mass="9503">EGNLKLNFTLAEKKKEWKQKANEATNNRVDALETKFDVLMALVKNSVIGNQTEKVEGQSPLAKEVECGDVDMPKAKKRARSNTIGG</sequence>
<proteinExistence type="predicted"/>
<dbReference type="Proteomes" id="UP000887565">
    <property type="component" value="Unplaced"/>
</dbReference>
<protein>
    <submittedName>
        <fullName evidence="2">Uncharacterized protein</fullName>
    </submittedName>
</protein>
<organism evidence="1 2">
    <name type="scientific">Romanomermis culicivorax</name>
    <name type="common">Nematode worm</name>
    <dbReference type="NCBI Taxonomy" id="13658"/>
    <lineage>
        <taxon>Eukaryota</taxon>
        <taxon>Metazoa</taxon>
        <taxon>Ecdysozoa</taxon>
        <taxon>Nematoda</taxon>
        <taxon>Enoplea</taxon>
        <taxon>Dorylaimia</taxon>
        <taxon>Mermithida</taxon>
        <taxon>Mermithoidea</taxon>
        <taxon>Mermithidae</taxon>
        <taxon>Romanomermis</taxon>
    </lineage>
</organism>
<name>A0A915I5F9_ROMCU</name>
<dbReference type="WBParaSite" id="nRc.2.0.1.t08996-RA">
    <property type="protein sequence ID" value="nRc.2.0.1.t08996-RA"/>
    <property type="gene ID" value="nRc.2.0.1.g08996"/>
</dbReference>
<evidence type="ECO:0000313" key="1">
    <source>
        <dbReference type="Proteomes" id="UP000887565"/>
    </source>
</evidence>
<evidence type="ECO:0000313" key="2">
    <source>
        <dbReference type="WBParaSite" id="nRc.2.0.1.t08996-RA"/>
    </source>
</evidence>